<keyword evidence="5" id="KW-0677">Repeat</keyword>
<dbReference type="PANTHER" id="PTHR10261:SF0">
    <property type="entry name" value="COATOMER SUBUNIT GAMMA-2"/>
    <property type="match status" value="1"/>
</dbReference>
<feature type="region of interest" description="Disordered" evidence="12">
    <location>
        <begin position="622"/>
        <end position="668"/>
    </location>
</feature>
<accession>A0ABX6F3A0</accession>
<dbReference type="Pfam" id="PF16381">
    <property type="entry name" value="Coatomer_g_Cpla"/>
    <property type="match status" value="1"/>
</dbReference>
<evidence type="ECO:0000256" key="3">
    <source>
        <dbReference type="ARBA" id="ARBA00022448"/>
    </source>
</evidence>
<dbReference type="PIRSF" id="PIRSF037093">
    <property type="entry name" value="Coatomer_gamma_subunit"/>
    <property type="match status" value="1"/>
</dbReference>
<keyword evidence="3 11" id="KW-0813">Transport</keyword>
<dbReference type="Pfam" id="PF08752">
    <property type="entry name" value="COP-gamma_platf"/>
    <property type="match status" value="1"/>
</dbReference>
<comment type="subcellular location">
    <subcellularLocation>
        <location evidence="11">Cytoplasm</location>
    </subcellularLocation>
    <subcellularLocation>
        <location evidence="1 11">Golgi apparatus membrane</location>
        <topology evidence="1 11">Peripheral membrane protein</topology>
        <orientation evidence="1 11">Cytoplasmic side</orientation>
    </subcellularLocation>
    <subcellularLocation>
        <location evidence="11">Cytoplasmic vesicle</location>
        <location evidence="11">COPI-coated vesicle membrane</location>
        <topology evidence="11">Peripheral membrane protein</topology>
        <orientation evidence="11">Cytoplasmic side</orientation>
    </subcellularLocation>
</comment>
<dbReference type="InterPro" id="IPR013040">
    <property type="entry name" value="Coatomer_gsu_app_Ig-like_dom"/>
</dbReference>
<evidence type="ECO:0000256" key="10">
    <source>
        <dbReference type="ARBA" id="ARBA00023329"/>
    </source>
</evidence>
<evidence type="ECO:0000256" key="9">
    <source>
        <dbReference type="ARBA" id="ARBA00023136"/>
    </source>
</evidence>
<dbReference type="PANTHER" id="PTHR10261">
    <property type="entry name" value="COATOMER SUBUNIT GAMMA"/>
    <property type="match status" value="1"/>
</dbReference>
<evidence type="ECO:0000256" key="1">
    <source>
        <dbReference type="ARBA" id="ARBA00004255"/>
    </source>
</evidence>
<dbReference type="InterPro" id="IPR011989">
    <property type="entry name" value="ARM-like"/>
</dbReference>
<evidence type="ECO:0000259" key="14">
    <source>
        <dbReference type="Pfam" id="PF08752"/>
    </source>
</evidence>
<dbReference type="InterPro" id="IPR017106">
    <property type="entry name" value="Coatomer_gsu"/>
</dbReference>
<evidence type="ECO:0000256" key="7">
    <source>
        <dbReference type="ARBA" id="ARBA00022927"/>
    </source>
</evidence>
<comment type="similarity">
    <text evidence="2 11">Belongs to the COPG family.</text>
</comment>
<comment type="function">
    <text evidence="11">The coatomer is a cytosolic protein complex that binds to dilysine motifs and reversibly associates with Golgi non-clathrin-coated vesicles, which further mediate biosynthetic protein transport from the ER, via the Golgi up to the trans Golgi network. Coatomer complex is required for budding from Golgi membranes, and is essential for the retrograde Golgi-to-ER transport of dilysine-tagged proteins.</text>
</comment>
<evidence type="ECO:0000256" key="6">
    <source>
        <dbReference type="ARBA" id="ARBA00022892"/>
    </source>
</evidence>
<reference evidence="16 17" key="1">
    <citation type="submission" date="2016-03" db="EMBL/GenBank/DDBJ databases">
        <title>How can Kluyveromyces marxianus grow so fast - potential evolutionary course in Saccharomyces Complex revealed by comparative genomics.</title>
        <authorList>
            <person name="Mo W."/>
            <person name="Lu W."/>
            <person name="Yang X."/>
            <person name="Qi J."/>
            <person name="Lv H."/>
        </authorList>
    </citation>
    <scope>NUCLEOTIDE SEQUENCE [LARGE SCALE GENOMIC DNA]</scope>
    <source>
        <strain evidence="16 17">FIM1</strain>
    </source>
</reference>
<dbReference type="InterPro" id="IPR013041">
    <property type="entry name" value="Clathrin_app_Ig-like_sf"/>
</dbReference>
<keyword evidence="9 11" id="KW-0472">Membrane</keyword>
<keyword evidence="8 11" id="KW-0333">Golgi apparatus</keyword>
<keyword evidence="4 11" id="KW-0963">Cytoplasm</keyword>
<evidence type="ECO:0000256" key="4">
    <source>
        <dbReference type="ARBA" id="ARBA00022490"/>
    </source>
</evidence>
<dbReference type="InterPro" id="IPR032154">
    <property type="entry name" value="Coatomer_g_Cpla"/>
</dbReference>
<dbReference type="SUPFAM" id="SSF48371">
    <property type="entry name" value="ARM repeat"/>
    <property type="match status" value="1"/>
</dbReference>
<feature type="domain" description="Clathrin/coatomer adaptor adaptin-like N-terminal" evidence="13">
    <location>
        <begin position="20"/>
        <end position="555"/>
    </location>
</feature>
<dbReference type="EMBL" id="CP015061">
    <property type="protein sequence ID" value="QGN18376.1"/>
    <property type="molecule type" value="Genomic_DNA"/>
</dbReference>
<evidence type="ECO:0000256" key="12">
    <source>
        <dbReference type="SAM" id="MobiDB-lite"/>
    </source>
</evidence>
<dbReference type="SUPFAM" id="SSF49348">
    <property type="entry name" value="Clathrin adaptor appendage domain"/>
    <property type="match status" value="1"/>
</dbReference>
<dbReference type="InterPro" id="IPR037067">
    <property type="entry name" value="Coatomer_gsu_app_sf"/>
</dbReference>
<evidence type="ECO:0000313" key="17">
    <source>
        <dbReference type="Proteomes" id="UP000422736"/>
    </source>
</evidence>
<dbReference type="InterPro" id="IPR002553">
    <property type="entry name" value="Clathrin/coatomer_adapt-like_N"/>
</dbReference>
<evidence type="ECO:0000313" key="16">
    <source>
        <dbReference type="EMBL" id="QGN18376.1"/>
    </source>
</evidence>
<protein>
    <recommendedName>
        <fullName evidence="11">Coatomer subunit gamma</fullName>
    </recommendedName>
</protein>
<evidence type="ECO:0000256" key="11">
    <source>
        <dbReference type="PIRNR" id="PIRNR037093"/>
    </source>
</evidence>
<dbReference type="Pfam" id="PF01602">
    <property type="entry name" value="Adaptin_N"/>
    <property type="match status" value="1"/>
</dbReference>
<keyword evidence="6 11" id="KW-0931">ER-Golgi transport</keyword>
<evidence type="ECO:0000259" key="13">
    <source>
        <dbReference type="Pfam" id="PF01602"/>
    </source>
</evidence>
<evidence type="ECO:0000259" key="15">
    <source>
        <dbReference type="Pfam" id="PF16381"/>
    </source>
</evidence>
<dbReference type="SUPFAM" id="SSF55711">
    <property type="entry name" value="Subdomain of clathrin and coatomer appendage domain"/>
    <property type="match status" value="1"/>
</dbReference>
<comment type="subunit">
    <text evidence="11">Oligomeric complex.</text>
</comment>
<feature type="domain" description="Coatomer gamma subunit appendage Ig-like subdomain" evidence="14">
    <location>
        <begin position="688"/>
        <end position="840"/>
    </location>
</feature>
<gene>
    <name evidence="16" type="primary">SEC21</name>
    <name evidence="16" type="ORF">FIM1_4703</name>
</gene>
<organism evidence="16 17">
    <name type="scientific">Kluyveromyces marxianus</name>
    <name type="common">Yeast</name>
    <name type="synonym">Candida kefyr</name>
    <dbReference type="NCBI Taxonomy" id="4911"/>
    <lineage>
        <taxon>Eukaryota</taxon>
        <taxon>Fungi</taxon>
        <taxon>Dikarya</taxon>
        <taxon>Ascomycota</taxon>
        <taxon>Saccharomycotina</taxon>
        <taxon>Saccharomycetes</taxon>
        <taxon>Saccharomycetales</taxon>
        <taxon>Saccharomycetaceae</taxon>
        <taxon>Kluyveromyces</taxon>
    </lineage>
</organism>
<keyword evidence="7 11" id="KW-0653">Protein transport</keyword>
<keyword evidence="17" id="KW-1185">Reference proteome</keyword>
<name>A0ABX6F3A0_KLUMA</name>
<dbReference type="Proteomes" id="UP000422736">
    <property type="component" value="Chromosome 7"/>
</dbReference>
<dbReference type="Gene3D" id="2.60.40.1480">
    <property type="entry name" value="Coatomer, gamma subunit, appendage domain"/>
    <property type="match status" value="1"/>
</dbReference>
<evidence type="ECO:0000256" key="8">
    <source>
        <dbReference type="ARBA" id="ARBA00023034"/>
    </source>
</evidence>
<evidence type="ECO:0000256" key="5">
    <source>
        <dbReference type="ARBA" id="ARBA00022737"/>
    </source>
</evidence>
<dbReference type="InterPro" id="IPR009028">
    <property type="entry name" value="Coatomer/calthrin_app_sub_C"/>
</dbReference>
<dbReference type="InterPro" id="IPR012295">
    <property type="entry name" value="TBP_dom_sf"/>
</dbReference>
<sequence length="956" mass="106050">MSTHTYKKSEDPHSGSLPDKMAIYQDCLNRFNESPVNPKLCRTLITSLLELLSHGETFPRQEATALFFSISKLFQHPNDSLRQIVYVAIKELCGISDDILMATSSIMKDVQNGSDLVKPNAIRALIRVLDESTAFSAERLLKNSLVSKNPSVCSASLVSSYHLLPIAEATVKRFANETQEAVGDLKQLPFSDENSRYYPTPSHISQYHALGLLYRLKNHDKMALIKLIQQFSGHSSPLKNALAQVQMVKIVHNLVLKDPHLIPQFLPLAANWLQNRHEAVALEACKLVTSLSNLVPNELYVGAISVLQGFLSTPRVATRFAAVRLLNRISMVSPEKIVVCNPELESLVNDSNRNISTYTITTLLKTGTDKNIGSLIKTITKFIHEVNDDFKVIIIEAIRTLSLKFPEECDTILHFLIESLQSAEGSLQFKNSIVEALIDLIQFVPQSKEKALEELCDFIEDCEFNEILVRVLHLLGKEGPTTKNPSLYVRHIYNRVILENSVIRSAAVVALSKFALVKNDPELVHSIEQLLVQIKTDPDDEVRDRASIALEFIESVKAKSDVAPIAQNFIRPSTTYDVASLENKLSQYLSQGQEAFQEAFDPSSVAKYSEDELKALNLKRRQEQSLHQDGEGGASAATAGTTGSGVGHGAKKSHGIDSSTGDHHAGDAATDFFADDEEQSQQLSHFVTEMLELEQFQSFGKCLHSSKIVPLTEIEAEFVVKGIKHLFNDHVVLQFHITNTLKDIALDNVEVACQPEGLSDGALGDTEEFVLPIERLLPDESESCYVCFAKSHDCSPTDIIVERFSNSLKFQSKELDPSTSLPFEDDEGFEDEYEIDPLFLSPGDYMKPSFVSDFTSTFEELPHESVAVYNIVESNTLQEVIDKLLISTGGLPLDNSRIVSHDTTQHTLKISGKSILDNSKALLSIKMIKTSKGIALKAQVKSDNETLAEDLANNLI</sequence>
<dbReference type="InterPro" id="IPR016024">
    <property type="entry name" value="ARM-type_fold"/>
</dbReference>
<evidence type="ECO:0000256" key="2">
    <source>
        <dbReference type="ARBA" id="ARBA00010720"/>
    </source>
</evidence>
<reference evidence="16 17" key="2">
    <citation type="submission" date="2019-11" db="EMBL/GenBank/DDBJ databases">
        <authorList>
            <person name="Lu H."/>
        </authorList>
    </citation>
    <scope>NUCLEOTIDE SEQUENCE [LARGE SCALE GENOMIC DNA]</scope>
    <source>
        <strain evidence="16 17">FIM1</strain>
    </source>
</reference>
<proteinExistence type="inferred from homology"/>
<keyword evidence="10 11" id="KW-0968">Cytoplasmic vesicle</keyword>
<dbReference type="Gene3D" id="1.25.10.10">
    <property type="entry name" value="Leucine-rich Repeat Variant"/>
    <property type="match status" value="2"/>
</dbReference>
<dbReference type="Gene3D" id="3.30.310.10">
    <property type="entry name" value="TATA-Binding Protein"/>
    <property type="match status" value="1"/>
</dbReference>
<feature type="domain" description="Coatomer subunit gamma C-terminal" evidence="15">
    <location>
        <begin position="843"/>
        <end position="954"/>
    </location>
</feature>